<accession>A0A0A9YP03</accession>
<keyword evidence="1" id="KW-0812">Transmembrane</keyword>
<name>A0A0A9YP03_LYGHE</name>
<feature type="transmembrane region" description="Helical" evidence="1">
    <location>
        <begin position="12"/>
        <end position="40"/>
    </location>
</feature>
<gene>
    <name evidence="2" type="primary">mutM_1</name>
    <name evidence="2" type="ORF">CM83_5195</name>
</gene>
<keyword evidence="1" id="KW-1133">Transmembrane helix</keyword>
<dbReference type="EMBL" id="GBHO01012359">
    <property type="protein sequence ID" value="JAG31245.1"/>
    <property type="molecule type" value="Transcribed_RNA"/>
</dbReference>
<evidence type="ECO:0000256" key="1">
    <source>
        <dbReference type="SAM" id="Phobius"/>
    </source>
</evidence>
<proteinExistence type="predicted"/>
<keyword evidence="1" id="KW-0472">Membrane</keyword>
<evidence type="ECO:0000313" key="2">
    <source>
        <dbReference type="EMBL" id="JAG31245.1"/>
    </source>
</evidence>
<dbReference type="AlphaFoldDB" id="A0A0A9YP03"/>
<protein>
    <submittedName>
        <fullName evidence="2">Formamidopyrimidine-DNA glycosylase</fullName>
    </submittedName>
</protein>
<sequence length="216" mass="24190">RSVSPSCHILSYPILLLSVIMSIMAINMVSAALVLAWVALLDGSILDQGNENCPFPTPKKRTEINLELLEEDQIKSLQINTSRHNYSEPKDLGVHLITSTATETRTPFKISNGERNYSFRISGKHTSADNDNAKAIDHALLRIHSETGTEGRYAREVRYSSILKMNYSYYSNNYSNKDNDPLTTDATIRVTPTTYPLGIFHYVFFGFGYTCALGTL</sequence>
<reference evidence="2" key="2">
    <citation type="submission" date="2014-07" db="EMBL/GenBank/DDBJ databases">
        <authorList>
            <person name="Hull J."/>
        </authorList>
    </citation>
    <scope>NUCLEOTIDE SEQUENCE</scope>
</reference>
<organism evidence="2">
    <name type="scientific">Lygus hesperus</name>
    <name type="common">Western plant bug</name>
    <dbReference type="NCBI Taxonomy" id="30085"/>
    <lineage>
        <taxon>Eukaryota</taxon>
        <taxon>Metazoa</taxon>
        <taxon>Ecdysozoa</taxon>
        <taxon>Arthropoda</taxon>
        <taxon>Hexapoda</taxon>
        <taxon>Insecta</taxon>
        <taxon>Pterygota</taxon>
        <taxon>Neoptera</taxon>
        <taxon>Paraneoptera</taxon>
        <taxon>Hemiptera</taxon>
        <taxon>Heteroptera</taxon>
        <taxon>Panheteroptera</taxon>
        <taxon>Cimicomorpha</taxon>
        <taxon>Miridae</taxon>
        <taxon>Mirini</taxon>
        <taxon>Lygus</taxon>
    </lineage>
</organism>
<feature type="non-terminal residue" evidence="2">
    <location>
        <position position="1"/>
    </location>
</feature>
<feature type="non-terminal residue" evidence="2">
    <location>
        <position position="216"/>
    </location>
</feature>
<reference evidence="2" key="1">
    <citation type="journal article" date="2014" name="PLoS ONE">
        <title>Transcriptome-Based Identification of ABC Transporters in the Western Tarnished Plant Bug Lygus hesperus.</title>
        <authorList>
            <person name="Hull J.J."/>
            <person name="Chaney K."/>
            <person name="Geib S.M."/>
            <person name="Fabrick J.A."/>
            <person name="Brent C.S."/>
            <person name="Walsh D."/>
            <person name="Lavine L.C."/>
        </authorList>
    </citation>
    <scope>NUCLEOTIDE SEQUENCE</scope>
</reference>